<evidence type="ECO:0000256" key="1">
    <source>
        <dbReference type="SAM" id="MobiDB-lite"/>
    </source>
</evidence>
<dbReference type="EMBL" id="DF830071">
    <property type="protein sequence ID" value="GAK64082.1"/>
    <property type="molecule type" value="Genomic_DNA"/>
</dbReference>
<dbReference type="HOGENOM" id="CLU_048129_0_0_1"/>
<evidence type="ECO:0000313" key="3">
    <source>
        <dbReference type="Proteomes" id="UP000053758"/>
    </source>
</evidence>
<feature type="region of interest" description="Disordered" evidence="1">
    <location>
        <begin position="14"/>
        <end position="49"/>
    </location>
</feature>
<gene>
    <name evidence="2" type="ORF">PAN0_004c2291</name>
</gene>
<proteinExistence type="predicted"/>
<protein>
    <submittedName>
        <fullName evidence="2">Uncharacterized protein</fullName>
    </submittedName>
</protein>
<feature type="compositionally biased region" description="Polar residues" evidence="1">
    <location>
        <begin position="24"/>
        <end position="33"/>
    </location>
</feature>
<reference evidence="2" key="1">
    <citation type="submission" date="2014-07" db="EMBL/GenBank/DDBJ databases">
        <title>Draft genome sequence of the yeast Pseudozyma antarctica JCM 10317 known as a producer of lipase B which used in a wide range of industrial applications.</title>
        <authorList>
            <person name="Morita T."/>
            <person name="Saika A."/>
            <person name="Koike H."/>
        </authorList>
    </citation>
    <scope>NUCLEOTIDE SEQUENCE</scope>
    <source>
        <strain evidence="2">JCM 10317</strain>
    </source>
</reference>
<evidence type="ECO:0000313" key="2">
    <source>
        <dbReference type="EMBL" id="GAK64082.1"/>
    </source>
</evidence>
<accession>A0A081CBN6</accession>
<dbReference type="Proteomes" id="UP000053758">
    <property type="component" value="Unassembled WGS sequence"/>
</dbReference>
<keyword evidence="3" id="KW-1185">Reference proteome</keyword>
<sequence>MSAAQWADSRVGGKSLRHIAASQPGRSTSSYTQAVREPLGEPLRTRQSLPGSAAAKDIYLRPVQVQDESSADDQSIAIRTPHDLSHFWAASRFSTQVSIFRSTKTSLVMFATLEDLQMSSNKVGQVPSAGAAPALNPSSHNVAITLKRAASNLSTTCSSDEIQVIDEQQPAIPIRPPVEPGYANRHSELECGSVHTCRRHPSPLYERRKQDDLDLLGDSLDSGPCASDGFCRQDADTRGRARGTKRLPYPKPTDYKRCGQPWQTGGNHVQGLHRHRHDVGNGLNGCPYICFNSEDGSHASSGRTPAKHRPLLPPSPFGAEHEAVVFDNFEESGPTTPASEADADAKDPFDTHLRFVRPALPICANPGAFVGLESANETAGSCTDGSEENSRTKQLCNTSDRVRQARHHRAVSELFGGPMAPLGTNDVRNTRRRATIGSDAAHPRRFANLARRGDQSD</sequence>
<dbReference type="RefSeq" id="XP_014657722.1">
    <property type="nucleotide sequence ID" value="XM_014802236.1"/>
</dbReference>
<organism evidence="2">
    <name type="scientific">Pseudozyma antarctica</name>
    <name type="common">Yeast</name>
    <name type="synonym">Candida antarctica</name>
    <dbReference type="NCBI Taxonomy" id="84753"/>
    <lineage>
        <taxon>Eukaryota</taxon>
        <taxon>Fungi</taxon>
        <taxon>Dikarya</taxon>
        <taxon>Basidiomycota</taxon>
        <taxon>Ustilaginomycotina</taxon>
        <taxon>Ustilaginomycetes</taxon>
        <taxon>Ustilaginales</taxon>
        <taxon>Ustilaginaceae</taxon>
        <taxon>Moesziomyces</taxon>
    </lineage>
</organism>
<dbReference type="GeneID" id="26303037"/>
<dbReference type="AlphaFoldDB" id="A0A081CBN6"/>
<feature type="region of interest" description="Disordered" evidence="1">
    <location>
        <begin position="237"/>
        <end position="273"/>
    </location>
</feature>
<name>A0A081CBN6_PSEA2</name>